<name>A0A5C5Y1D4_9PLAN</name>
<evidence type="ECO:0000313" key="16">
    <source>
        <dbReference type="Proteomes" id="UP000317238"/>
    </source>
</evidence>
<evidence type="ECO:0000256" key="7">
    <source>
        <dbReference type="ARBA" id="ARBA00022763"/>
    </source>
</evidence>
<dbReference type="RefSeq" id="WP_146438600.1">
    <property type="nucleotide sequence ID" value="NZ_SJPL01000001.1"/>
</dbReference>
<dbReference type="InterPro" id="IPR032673">
    <property type="entry name" value="DNA_photolyase_2_CS"/>
</dbReference>
<dbReference type="InterPro" id="IPR006050">
    <property type="entry name" value="DNA_photolyase_N"/>
</dbReference>
<comment type="catalytic activity">
    <reaction evidence="13">
        <text>cyclobutadipyrimidine (in DNA) = 2 pyrimidine residues (in DNA).</text>
        <dbReference type="EC" id="4.1.99.3"/>
    </reaction>
</comment>
<keyword evidence="10" id="KW-0234">DNA repair</keyword>
<organism evidence="15 16">
    <name type="scientific">Crateriforma conspicua</name>
    <dbReference type="NCBI Taxonomy" id="2527996"/>
    <lineage>
        <taxon>Bacteria</taxon>
        <taxon>Pseudomonadati</taxon>
        <taxon>Planctomycetota</taxon>
        <taxon>Planctomycetia</taxon>
        <taxon>Planctomycetales</taxon>
        <taxon>Planctomycetaceae</taxon>
        <taxon>Crateriforma</taxon>
    </lineage>
</organism>
<evidence type="ECO:0000256" key="2">
    <source>
        <dbReference type="ARBA" id="ARBA00001974"/>
    </source>
</evidence>
<dbReference type="EC" id="4.1.99.3" evidence="4"/>
<dbReference type="Pfam" id="PF03441">
    <property type="entry name" value="FAD_binding_7"/>
    <property type="match status" value="1"/>
</dbReference>
<comment type="caution">
    <text evidence="15">The sequence shown here is derived from an EMBL/GenBank/DDBJ whole genome shotgun (WGS) entry which is preliminary data.</text>
</comment>
<keyword evidence="8" id="KW-0274">FAD</keyword>
<gene>
    <name evidence="15" type="ORF">Pan14r_12340</name>
</gene>
<dbReference type="InterPro" id="IPR036155">
    <property type="entry name" value="Crypto/Photolyase_N_sf"/>
</dbReference>
<evidence type="ECO:0000256" key="9">
    <source>
        <dbReference type="ARBA" id="ARBA00023125"/>
    </source>
</evidence>
<keyword evidence="9" id="KW-0238">DNA-binding</keyword>
<protein>
    <recommendedName>
        <fullName evidence="5">Deoxyribodipyrimidine photo-lyase</fullName>
        <ecNumber evidence="4">4.1.99.3</ecNumber>
    </recommendedName>
    <alternativeName>
        <fullName evidence="12">DNA photolyase</fullName>
    </alternativeName>
</protein>
<accession>A0A5C5Y1D4</accession>
<dbReference type="EMBL" id="SJPL01000001">
    <property type="protein sequence ID" value="TWT68950.1"/>
    <property type="molecule type" value="Genomic_DNA"/>
</dbReference>
<dbReference type="Gene3D" id="3.40.50.620">
    <property type="entry name" value="HUPs"/>
    <property type="match status" value="1"/>
</dbReference>
<evidence type="ECO:0000256" key="1">
    <source>
        <dbReference type="ARBA" id="ARBA00001932"/>
    </source>
</evidence>
<dbReference type="Proteomes" id="UP000317238">
    <property type="component" value="Unassembled WGS sequence"/>
</dbReference>
<evidence type="ECO:0000313" key="15">
    <source>
        <dbReference type="EMBL" id="TWT68950.1"/>
    </source>
</evidence>
<comment type="similarity">
    <text evidence="3">Belongs to the DNA photolyase class-2 family.</text>
</comment>
<dbReference type="AlphaFoldDB" id="A0A5C5Y1D4"/>
<dbReference type="Pfam" id="PF00875">
    <property type="entry name" value="DNA_photolyase"/>
    <property type="match status" value="1"/>
</dbReference>
<dbReference type="GO" id="GO:0003677">
    <property type="term" value="F:DNA binding"/>
    <property type="evidence" value="ECO:0007669"/>
    <property type="project" value="UniProtKB-KW"/>
</dbReference>
<evidence type="ECO:0000256" key="6">
    <source>
        <dbReference type="ARBA" id="ARBA00022630"/>
    </source>
</evidence>
<feature type="domain" description="Photolyase/cryptochrome alpha/beta" evidence="14">
    <location>
        <begin position="23"/>
        <end position="151"/>
    </location>
</feature>
<sequence length="459" mass="52289">MTSRLIPESRTRRLNDHDPVDGKYVLYWMRHSQRSEQNHALEFAVRRANDLGKPLLVAVGIGDDPSVRTERQMRFQLEGLHETAGALQRRNIAMVVRKESPIDVATELAGDACEVVCDRGYLRHDRQWVDRLRREADRPVWQIESNVIVPVEMASDDREYAARTIRSQLQEAAEQTLGELATTPIDNAADGLSINGIDLDDLDTCVQSLDLDHTVAKCDEFDGGTSQARSRLNAFLKDSLDEYRDDISVVRPHCSMLSPYLHFGQISPLKVALEVRQAGGNQESTAEFIEELLVRRELAINFVHYDSDYDGLDCLPDWARKTLQKHESDARPEHYTASELENGQTGDPVWNAAMTEMRCRGYLHNHLRMYWGKRILAWTNTIQHAYRVTLDLNNKYFYDGNDPNSFANVAWVFGNHDRAFGERDVFGKVRTMTTSGLDRKIDTDAYVRAIAERFAASTA</sequence>
<keyword evidence="7" id="KW-0227">DNA damage</keyword>
<dbReference type="FunFam" id="1.10.579.10:FF:000002">
    <property type="entry name" value="Deoxyribodipyrimidine photolyase"/>
    <property type="match status" value="1"/>
</dbReference>
<evidence type="ECO:0000256" key="12">
    <source>
        <dbReference type="ARBA" id="ARBA00031671"/>
    </source>
</evidence>
<dbReference type="InterPro" id="IPR036134">
    <property type="entry name" value="Crypto/Photolyase_FAD-like_sf"/>
</dbReference>
<dbReference type="OrthoDB" id="9772484at2"/>
<evidence type="ECO:0000256" key="10">
    <source>
        <dbReference type="ARBA" id="ARBA00023204"/>
    </source>
</evidence>
<evidence type="ECO:0000259" key="14">
    <source>
        <dbReference type="PROSITE" id="PS51645"/>
    </source>
</evidence>
<dbReference type="InterPro" id="IPR052219">
    <property type="entry name" value="Photolyase_Class-2"/>
</dbReference>
<dbReference type="PANTHER" id="PTHR10211:SF0">
    <property type="entry name" value="DEOXYRIBODIPYRIMIDINE PHOTO-LYASE"/>
    <property type="match status" value="1"/>
</dbReference>
<dbReference type="GO" id="GO:0003904">
    <property type="term" value="F:deoxyribodipyrimidine photo-lyase activity"/>
    <property type="evidence" value="ECO:0007669"/>
    <property type="project" value="UniProtKB-EC"/>
</dbReference>
<keyword evidence="6" id="KW-0285">Flavoprotein</keyword>
<dbReference type="GO" id="GO:0000719">
    <property type="term" value="P:photoreactive repair"/>
    <property type="evidence" value="ECO:0007669"/>
    <property type="project" value="TreeGrafter"/>
</dbReference>
<dbReference type="PROSITE" id="PS51645">
    <property type="entry name" value="PHR_CRY_ALPHA_BETA"/>
    <property type="match status" value="1"/>
</dbReference>
<evidence type="ECO:0000256" key="13">
    <source>
        <dbReference type="ARBA" id="ARBA00033999"/>
    </source>
</evidence>
<comment type="cofactor">
    <cofactor evidence="1">
        <name>(6R)-5,10-methylene-5,6,7,8-tetrahydrofolate</name>
        <dbReference type="ChEBI" id="CHEBI:15636"/>
    </cofactor>
</comment>
<dbReference type="Gene3D" id="1.10.579.10">
    <property type="entry name" value="DNA Cyclobutane Dipyrimidine Photolyase, subunit A, domain 3"/>
    <property type="match status" value="1"/>
</dbReference>
<dbReference type="InterPro" id="IPR005101">
    <property type="entry name" value="Cryptochr/Photolyase_FAD-bd"/>
</dbReference>
<keyword evidence="16" id="KW-1185">Reference proteome</keyword>
<dbReference type="Gene3D" id="1.25.40.80">
    <property type="match status" value="1"/>
</dbReference>
<dbReference type="SUPFAM" id="SSF48173">
    <property type="entry name" value="Cryptochrome/photolyase FAD-binding domain"/>
    <property type="match status" value="1"/>
</dbReference>
<proteinExistence type="inferred from homology"/>
<evidence type="ECO:0000256" key="11">
    <source>
        <dbReference type="ARBA" id="ARBA00023239"/>
    </source>
</evidence>
<evidence type="ECO:0000256" key="5">
    <source>
        <dbReference type="ARBA" id="ARBA00014046"/>
    </source>
</evidence>
<dbReference type="PROSITE" id="PS01083">
    <property type="entry name" value="DNA_PHOTOLYASES_2_1"/>
    <property type="match status" value="1"/>
</dbReference>
<keyword evidence="11 15" id="KW-0456">Lyase</keyword>
<evidence type="ECO:0000256" key="4">
    <source>
        <dbReference type="ARBA" id="ARBA00013149"/>
    </source>
</evidence>
<reference evidence="15 16" key="1">
    <citation type="submission" date="2019-02" db="EMBL/GenBank/DDBJ databases">
        <title>Deep-cultivation of Planctomycetes and their phenomic and genomic characterization uncovers novel biology.</title>
        <authorList>
            <person name="Wiegand S."/>
            <person name="Jogler M."/>
            <person name="Boedeker C."/>
            <person name="Pinto D."/>
            <person name="Vollmers J."/>
            <person name="Rivas-Marin E."/>
            <person name="Kohn T."/>
            <person name="Peeters S.H."/>
            <person name="Heuer A."/>
            <person name="Rast P."/>
            <person name="Oberbeckmann S."/>
            <person name="Bunk B."/>
            <person name="Jeske O."/>
            <person name="Meyerdierks A."/>
            <person name="Storesund J.E."/>
            <person name="Kallscheuer N."/>
            <person name="Luecker S."/>
            <person name="Lage O.M."/>
            <person name="Pohl T."/>
            <person name="Merkel B.J."/>
            <person name="Hornburger P."/>
            <person name="Mueller R.-W."/>
            <person name="Bruemmer F."/>
            <person name="Labrenz M."/>
            <person name="Spormann A.M."/>
            <person name="Op Den Camp H."/>
            <person name="Overmann J."/>
            <person name="Amann R."/>
            <person name="Jetten M.S.M."/>
            <person name="Mascher T."/>
            <person name="Medema M.H."/>
            <person name="Devos D.P."/>
            <person name="Kaster A.-K."/>
            <person name="Ovreas L."/>
            <person name="Rohde M."/>
            <person name="Galperin M.Y."/>
            <person name="Jogler C."/>
        </authorList>
    </citation>
    <scope>NUCLEOTIDE SEQUENCE [LARGE SCALE GENOMIC DNA]</scope>
    <source>
        <strain evidence="15 16">Pan14r</strain>
    </source>
</reference>
<evidence type="ECO:0000256" key="3">
    <source>
        <dbReference type="ARBA" id="ARBA00006409"/>
    </source>
</evidence>
<comment type="cofactor">
    <cofactor evidence="2">
        <name>FAD</name>
        <dbReference type="ChEBI" id="CHEBI:57692"/>
    </cofactor>
</comment>
<dbReference type="SUPFAM" id="SSF52425">
    <property type="entry name" value="Cryptochrome/photolyase, N-terminal domain"/>
    <property type="match status" value="1"/>
</dbReference>
<evidence type="ECO:0000256" key="8">
    <source>
        <dbReference type="ARBA" id="ARBA00022827"/>
    </source>
</evidence>
<dbReference type="PANTHER" id="PTHR10211">
    <property type="entry name" value="DEOXYRIBODIPYRIMIDINE PHOTOLYASE"/>
    <property type="match status" value="1"/>
</dbReference>
<dbReference type="InterPro" id="IPR014729">
    <property type="entry name" value="Rossmann-like_a/b/a_fold"/>
</dbReference>